<accession>A0A9Q8UVU1</accession>
<evidence type="ECO:0000256" key="4">
    <source>
        <dbReference type="ARBA" id="ARBA00023136"/>
    </source>
</evidence>
<dbReference type="AlphaFoldDB" id="A0A9Q8UVU1"/>
<reference evidence="6" key="2">
    <citation type="journal article" date="2022" name="Microb. Genom.">
        <title>A chromosome-scale genome assembly of the tomato pathogen Cladosporium fulvum reveals a compartmentalized genome architecture and the presence of a dispensable chromosome.</title>
        <authorList>
            <person name="Zaccaron A.Z."/>
            <person name="Chen L.H."/>
            <person name="Samaras A."/>
            <person name="Stergiopoulos I."/>
        </authorList>
    </citation>
    <scope>NUCLEOTIDE SEQUENCE</scope>
    <source>
        <strain evidence="6">Race5_Kim</strain>
    </source>
</reference>
<dbReference type="Proteomes" id="UP000756132">
    <property type="component" value="Chromosome 12"/>
</dbReference>
<feature type="transmembrane region" description="Helical" evidence="5">
    <location>
        <begin position="20"/>
        <end position="39"/>
    </location>
</feature>
<dbReference type="Gene3D" id="1.20.1250.20">
    <property type="entry name" value="MFS general substrate transporter like domains"/>
    <property type="match status" value="1"/>
</dbReference>
<dbReference type="EMBL" id="CP090174">
    <property type="protein sequence ID" value="UJO24341.1"/>
    <property type="molecule type" value="Genomic_DNA"/>
</dbReference>
<evidence type="ECO:0000313" key="6">
    <source>
        <dbReference type="EMBL" id="UJO24341.1"/>
    </source>
</evidence>
<dbReference type="InterPro" id="IPR050360">
    <property type="entry name" value="MFS_Sugar_Transporters"/>
</dbReference>
<evidence type="ECO:0000256" key="5">
    <source>
        <dbReference type="SAM" id="Phobius"/>
    </source>
</evidence>
<protein>
    <recommendedName>
        <fullName evidence="8">Major facilitator superfamily (MFS) profile domain-containing protein</fullName>
    </recommendedName>
</protein>
<dbReference type="GeneID" id="71993366"/>
<keyword evidence="4 5" id="KW-0472">Membrane</keyword>
<evidence type="ECO:0008006" key="8">
    <source>
        <dbReference type="Google" id="ProtNLM"/>
    </source>
</evidence>
<reference evidence="6" key="1">
    <citation type="submission" date="2021-12" db="EMBL/GenBank/DDBJ databases">
        <authorList>
            <person name="Zaccaron A."/>
            <person name="Stergiopoulos I."/>
        </authorList>
    </citation>
    <scope>NUCLEOTIDE SEQUENCE</scope>
    <source>
        <strain evidence="6">Race5_Kim</strain>
    </source>
</reference>
<dbReference type="RefSeq" id="XP_047768707.1">
    <property type="nucleotide sequence ID" value="XM_047912636.1"/>
</dbReference>
<name>A0A9Q8UVU1_PASFU</name>
<dbReference type="Pfam" id="PF00083">
    <property type="entry name" value="Sugar_tr"/>
    <property type="match status" value="1"/>
</dbReference>
<keyword evidence="3 5" id="KW-1133">Transmembrane helix</keyword>
<keyword evidence="7" id="KW-1185">Reference proteome</keyword>
<gene>
    <name evidence="6" type="ORF">CLAFUR5_13488</name>
</gene>
<evidence type="ECO:0000256" key="3">
    <source>
        <dbReference type="ARBA" id="ARBA00022989"/>
    </source>
</evidence>
<sequence length="99" mass="11247">MNNFVIAFITPPMLEGIDWGTYIFFSFWCLAGAAFLWFFNPETVGEEMDAAFGSHSSQEDMDELCRILQEIGLVDLLTRDHQVPSDEKDGTTYTEVKVV</sequence>
<dbReference type="OrthoDB" id="8120565at2759"/>
<keyword evidence="2 5" id="KW-0812">Transmembrane</keyword>
<organism evidence="6 7">
    <name type="scientific">Passalora fulva</name>
    <name type="common">Tomato leaf mold</name>
    <name type="synonym">Cladosporium fulvum</name>
    <dbReference type="NCBI Taxonomy" id="5499"/>
    <lineage>
        <taxon>Eukaryota</taxon>
        <taxon>Fungi</taxon>
        <taxon>Dikarya</taxon>
        <taxon>Ascomycota</taxon>
        <taxon>Pezizomycotina</taxon>
        <taxon>Dothideomycetes</taxon>
        <taxon>Dothideomycetidae</taxon>
        <taxon>Mycosphaerellales</taxon>
        <taxon>Mycosphaerellaceae</taxon>
        <taxon>Fulvia</taxon>
    </lineage>
</organism>
<dbReference type="InterPro" id="IPR036259">
    <property type="entry name" value="MFS_trans_sf"/>
</dbReference>
<dbReference type="InterPro" id="IPR005828">
    <property type="entry name" value="MFS_sugar_transport-like"/>
</dbReference>
<dbReference type="PANTHER" id="PTHR48022:SF2">
    <property type="entry name" value="PLASTIDIC GLUCOSE TRANSPORTER 4"/>
    <property type="match status" value="1"/>
</dbReference>
<dbReference type="PANTHER" id="PTHR48022">
    <property type="entry name" value="PLASTIDIC GLUCOSE TRANSPORTER 4"/>
    <property type="match status" value="1"/>
</dbReference>
<dbReference type="GO" id="GO:0016020">
    <property type="term" value="C:membrane"/>
    <property type="evidence" value="ECO:0007669"/>
    <property type="project" value="UniProtKB-SubCell"/>
</dbReference>
<evidence type="ECO:0000256" key="2">
    <source>
        <dbReference type="ARBA" id="ARBA00022692"/>
    </source>
</evidence>
<evidence type="ECO:0000256" key="1">
    <source>
        <dbReference type="ARBA" id="ARBA00004141"/>
    </source>
</evidence>
<dbReference type="KEGG" id="ffu:CLAFUR5_13488"/>
<evidence type="ECO:0000313" key="7">
    <source>
        <dbReference type="Proteomes" id="UP000756132"/>
    </source>
</evidence>
<dbReference type="GO" id="GO:0005351">
    <property type="term" value="F:carbohydrate:proton symporter activity"/>
    <property type="evidence" value="ECO:0007669"/>
    <property type="project" value="TreeGrafter"/>
</dbReference>
<proteinExistence type="predicted"/>
<comment type="subcellular location">
    <subcellularLocation>
        <location evidence="1">Membrane</location>
        <topology evidence="1">Multi-pass membrane protein</topology>
    </subcellularLocation>
</comment>